<gene>
    <name evidence="1" type="ORF">JBS370_LOCUS40235</name>
</gene>
<dbReference type="EMBL" id="CAJOBD010034435">
    <property type="protein sequence ID" value="CAF4296456.1"/>
    <property type="molecule type" value="Genomic_DNA"/>
</dbReference>
<protein>
    <submittedName>
        <fullName evidence="1">Uncharacterized protein</fullName>
    </submittedName>
</protein>
<organism evidence="1 2">
    <name type="scientific">Rotaria sordida</name>
    <dbReference type="NCBI Taxonomy" id="392033"/>
    <lineage>
        <taxon>Eukaryota</taxon>
        <taxon>Metazoa</taxon>
        <taxon>Spiralia</taxon>
        <taxon>Gnathifera</taxon>
        <taxon>Rotifera</taxon>
        <taxon>Eurotatoria</taxon>
        <taxon>Bdelloidea</taxon>
        <taxon>Philodinida</taxon>
        <taxon>Philodinidae</taxon>
        <taxon>Rotaria</taxon>
    </lineage>
</organism>
<reference evidence="1" key="1">
    <citation type="submission" date="2021-02" db="EMBL/GenBank/DDBJ databases">
        <authorList>
            <person name="Nowell W R."/>
        </authorList>
    </citation>
    <scope>NUCLEOTIDE SEQUENCE</scope>
</reference>
<accession>A0A820HRZ5</accession>
<evidence type="ECO:0000313" key="1">
    <source>
        <dbReference type="EMBL" id="CAF4296456.1"/>
    </source>
</evidence>
<name>A0A820HRZ5_9BILA</name>
<evidence type="ECO:0000313" key="2">
    <source>
        <dbReference type="Proteomes" id="UP000663836"/>
    </source>
</evidence>
<proteinExistence type="predicted"/>
<sequence length="38" mass="4325">MVWITIDSKTPLDRALRAVLGTPLEHLEHVPGRIWVGF</sequence>
<dbReference type="AlphaFoldDB" id="A0A820HRZ5"/>
<dbReference type="Proteomes" id="UP000663836">
    <property type="component" value="Unassembled WGS sequence"/>
</dbReference>
<feature type="non-terminal residue" evidence="1">
    <location>
        <position position="38"/>
    </location>
</feature>
<comment type="caution">
    <text evidence="1">The sequence shown here is derived from an EMBL/GenBank/DDBJ whole genome shotgun (WGS) entry which is preliminary data.</text>
</comment>